<feature type="region of interest" description="Disordered" evidence="16">
    <location>
        <begin position="343"/>
        <end position="365"/>
    </location>
</feature>
<dbReference type="AlphaFoldDB" id="A0A1I5BHE5"/>
<dbReference type="GO" id="GO:0004527">
    <property type="term" value="F:exonuclease activity"/>
    <property type="evidence" value="ECO:0007669"/>
    <property type="project" value="UniProtKB-KW"/>
</dbReference>
<keyword evidence="5" id="KW-0808">Transferase</keyword>
<dbReference type="CDD" id="cd07971">
    <property type="entry name" value="OBF_DNA_ligase_LigD"/>
    <property type="match status" value="1"/>
</dbReference>
<dbReference type="GO" id="GO:0006281">
    <property type="term" value="P:DNA repair"/>
    <property type="evidence" value="ECO:0007669"/>
    <property type="project" value="InterPro"/>
</dbReference>
<dbReference type="Gene3D" id="3.90.920.10">
    <property type="entry name" value="DNA primase, PRIM domain"/>
    <property type="match status" value="1"/>
</dbReference>
<accession>A0A1I5BHE5</accession>
<dbReference type="GO" id="GO:0006310">
    <property type="term" value="P:DNA recombination"/>
    <property type="evidence" value="ECO:0007669"/>
    <property type="project" value="InterPro"/>
</dbReference>
<keyword evidence="11" id="KW-0238">DNA-binding</keyword>
<evidence type="ECO:0000256" key="15">
    <source>
        <dbReference type="ARBA" id="ARBA00034003"/>
    </source>
</evidence>
<evidence type="ECO:0000259" key="17">
    <source>
        <dbReference type="PROSITE" id="PS50160"/>
    </source>
</evidence>
<evidence type="ECO:0000256" key="2">
    <source>
        <dbReference type="ARBA" id="ARBA00007572"/>
    </source>
</evidence>
<evidence type="ECO:0000256" key="14">
    <source>
        <dbReference type="ARBA" id="ARBA00029943"/>
    </source>
</evidence>
<dbReference type="InterPro" id="IPR012309">
    <property type="entry name" value="DNA_ligase_ATP-dep_C"/>
</dbReference>
<organism evidence="18 19">
    <name type="scientific">Nitrosospira briensis</name>
    <dbReference type="NCBI Taxonomy" id="35799"/>
    <lineage>
        <taxon>Bacteria</taxon>
        <taxon>Pseudomonadati</taxon>
        <taxon>Pseudomonadota</taxon>
        <taxon>Betaproteobacteria</taxon>
        <taxon>Nitrosomonadales</taxon>
        <taxon>Nitrosomonadaceae</taxon>
        <taxon>Nitrosospira</taxon>
    </lineage>
</organism>
<evidence type="ECO:0000256" key="11">
    <source>
        <dbReference type="ARBA" id="ARBA00023125"/>
    </source>
</evidence>
<comment type="similarity">
    <text evidence="2">Belongs to the ATP-dependent DNA ligase family.</text>
</comment>
<dbReference type="Pfam" id="PF01068">
    <property type="entry name" value="DNA_ligase_A_M"/>
    <property type="match status" value="1"/>
</dbReference>
<dbReference type="GO" id="GO:0005524">
    <property type="term" value="F:ATP binding"/>
    <property type="evidence" value="ECO:0007669"/>
    <property type="project" value="InterPro"/>
</dbReference>
<dbReference type="GO" id="GO:0003887">
    <property type="term" value="F:DNA-directed DNA polymerase activity"/>
    <property type="evidence" value="ECO:0007669"/>
    <property type="project" value="UniProtKB-KW"/>
</dbReference>
<evidence type="ECO:0000313" key="18">
    <source>
        <dbReference type="EMBL" id="SFN74145.1"/>
    </source>
</evidence>
<dbReference type="Proteomes" id="UP000183107">
    <property type="component" value="Unassembled WGS sequence"/>
</dbReference>
<gene>
    <name evidence="18" type="ORF">SAMN05216386_1674</name>
</gene>
<keyword evidence="6" id="KW-0548">Nucleotidyltransferase</keyword>
<keyword evidence="13" id="KW-0511">Multifunctional enzyme</keyword>
<dbReference type="InterPro" id="IPR012340">
    <property type="entry name" value="NA-bd_OB-fold"/>
</dbReference>
<evidence type="ECO:0000256" key="4">
    <source>
        <dbReference type="ARBA" id="ARBA00022598"/>
    </source>
</evidence>
<dbReference type="InterPro" id="IPR014146">
    <property type="entry name" value="LigD_ligase_dom"/>
</dbReference>
<dbReference type="NCBIfam" id="TIGR02779">
    <property type="entry name" value="NHEJ_ligase_lig"/>
    <property type="match status" value="1"/>
</dbReference>
<dbReference type="PANTHER" id="PTHR45674:SF4">
    <property type="entry name" value="DNA LIGASE 1"/>
    <property type="match status" value="1"/>
</dbReference>
<dbReference type="STRING" id="1266925.GCA_000619905_01457"/>
<evidence type="ECO:0000256" key="7">
    <source>
        <dbReference type="ARBA" id="ARBA00022722"/>
    </source>
</evidence>
<comment type="catalytic activity">
    <reaction evidence="15">
        <text>ATP + (deoxyribonucleotide)n-3'-hydroxyl + 5'-phospho-(deoxyribonucleotide)m = (deoxyribonucleotide)n+m + AMP + diphosphate.</text>
        <dbReference type="EC" id="6.5.1.1"/>
    </reaction>
</comment>
<protein>
    <recommendedName>
        <fullName evidence="3">DNA ligase (ATP)</fullName>
        <ecNumber evidence="3">6.5.1.1</ecNumber>
    </recommendedName>
    <alternativeName>
        <fullName evidence="14">NHEJ DNA polymerase</fullName>
    </alternativeName>
</protein>
<keyword evidence="10" id="KW-0239">DNA-directed DNA polymerase</keyword>
<evidence type="ECO:0000256" key="10">
    <source>
        <dbReference type="ARBA" id="ARBA00022932"/>
    </source>
</evidence>
<dbReference type="Gene3D" id="3.30.1490.70">
    <property type="match status" value="1"/>
</dbReference>
<dbReference type="InterPro" id="IPR014145">
    <property type="entry name" value="LigD_pol_dom"/>
</dbReference>
<evidence type="ECO:0000256" key="3">
    <source>
        <dbReference type="ARBA" id="ARBA00012727"/>
    </source>
</evidence>
<reference evidence="19" key="1">
    <citation type="submission" date="2016-10" db="EMBL/GenBank/DDBJ databases">
        <authorList>
            <person name="Varghese N."/>
        </authorList>
    </citation>
    <scope>NUCLEOTIDE SEQUENCE [LARGE SCALE GENOMIC DNA]</scope>
    <source>
        <strain evidence="19">Nsp8</strain>
    </source>
</reference>
<dbReference type="SUPFAM" id="SSF50249">
    <property type="entry name" value="Nucleic acid-binding proteins"/>
    <property type="match status" value="1"/>
</dbReference>
<proteinExistence type="inferred from homology"/>
<evidence type="ECO:0000256" key="13">
    <source>
        <dbReference type="ARBA" id="ARBA00023268"/>
    </source>
</evidence>
<evidence type="ECO:0000256" key="6">
    <source>
        <dbReference type="ARBA" id="ARBA00022695"/>
    </source>
</evidence>
<feature type="domain" description="ATP-dependent DNA ligase family profile" evidence="17">
    <location>
        <begin position="133"/>
        <end position="239"/>
    </location>
</feature>
<name>A0A1I5BHE5_9PROT</name>
<keyword evidence="9" id="KW-0269">Exonuclease</keyword>
<comment type="cofactor">
    <cofactor evidence="1">
        <name>Mn(2+)</name>
        <dbReference type="ChEBI" id="CHEBI:29035"/>
    </cofactor>
</comment>
<evidence type="ECO:0000256" key="16">
    <source>
        <dbReference type="SAM" id="MobiDB-lite"/>
    </source>
</evidence>
<dbReference type="SUPFAM" id="SSF56091">
    <property type="entry name" value="DNA ligase/mRNA capping enzyme, catalytic domain"/>
    <property type="match status" value="1"/>
</dbReference>
<sequence>MPGSLKSAKPARSVAAPRKKRPSPSPDLPENALKADLPPILTPELATLVDGPPNDADEWAYEIKFDGYRILARIEEKRIQLFTRNGNDWTHKLPHVEKAIAAMGFQSGWLDGEVVVPNDVGVPDFQALQNAFDSSRTGNIIYFVFDVPFYAGFDLRTVPLTARGEFLKGLFETRASKTVHFSETFDVPAKDIIASACRMGLEGVIGKRKSSTYVSRRSPDWIKLKCSQRQEFVVGGYTDPKGSRTGFGALLVGFYEDKKLRYAGNVGTGYSDKTLRDLKAKLEKIETIENPFAKTPDIPRNAHWVKPTLVAEVSFSEWTRDGHIRHPSFQGLRIDKKAESITREKPVHSSAPKPAPVAMPKVSNPDRVIDPSTGFTKIELVRYYSIVAPLMLEHLAGRPVSLVRAPEGITGELFFQKHLENARMPGVTQLDPALHPDHPRIWKSRR</sequence>
<dbReference type="EMBL" id="FOVJ01000003">
    <property type="protein sequence ID" value="SFN74145.1"/>
    <property type="molecule type" value="Genomic_DNA"/>
</dbReference>
<evidence type="ECO:0000256" key="9">
    <source>
        <dbReference type="ARBA" id="ARBA00022839"/>
    </source>
</evidence>
<dbReference type="Gene3D" id="2.40.50.140">
    <property type="entry name" value="Nucleic acid-binding proteins"/>
    <property type="match status" value="1"/>
</dbReference>
<evidence type="ECO:0000256" key="8">
    <source>
        <dbReference type="ARBA" id="ARBA00022801"/>
    </source>
</evidence>
<dbReference type="CDD" id="cd07906">
    <property type="entry name" value="Adenylation_DNA_ligase_LigD_LigC"/>
    <property type="match status" value="1"/>
</dbReference>
<evidence type="ECO:0000256" key="1">
    <source>
        <dbReference type="ARBA" id="ARBA00001936"/>
    </source>
</evidence>
<feature type="compositionally biased region" description="Low complexity" evidence="16">
    <location>
        <begin position="349"/>
        <end position="363"/>
    </location>
</feature>
<keyword evidence="12" id="KW-0464">Manganese</keyword>
<dbReference type="Gene3D" id="3.30.470.30">
    <property type="entry name" value="DNA ligase/mRNA capping enzyme"/>
    <property type="match status" value="1"/>
</dbReference>
<evidence type="ECO:0000256" key="5">
    <source>
        <dbReference type="ARBA" id="ARBA00022679"/>
    </source>
</evidence>
<keyword evidence="7" id="KW-0540">Nuclease</keyword>
<dbReference type="NCBIfam" id="TIGR02776">
    <property type="entry name" value="NHEJ_ligase_prk"/>
    <property type="match status" value="1"/>
</dbReference>
<dbReference type="InterPro" id="IPR050191">
    <property type="entry name" value="ATP-dep_DNA_ligase"/>
</dbReference>
<evidence type="ECO:0000313" key="19">
    <source>
        <dbReference type="Proteomes" id="UP000183107"/>
    </source>
</evidence>
<dbReference type="Pfam" id="PF21686">
    <property type="entry name" value="LigD_Prim-Pol"/>
    <property type="match status" value="1"/>
</dbReference>
<dbReference type="GO" id="GO:0003677">
    <property type="term" value="F:DNA binding"/>
    <property type="evidence" value="ECO:0007669"/>
    <property type="project" value="UniProtKB-KW"/>
</dbReference>
<keyword evidence="8" id="KW-0378">Hydrolase</keyword>
<dbReference type="InterPro" id="IPR014143">
    <property type="entry name" value="NHEJ_ligase_prk"/>
</dbReference>
<dbReference type="PROSITE" id="PS50160">
    <property type="entry name" value="DNA_LIGASE_A3"/>
    <property type="match status" value="1"/>
</dbReference>
<dbReference type="EC" id="6.5.1.1" evidence="3"/>
<evidence type="ECO:0000256" key="12">
    <source>
        <dbReference type="ARBA" id="ARBA00023211"/>
    </source>
</evidence>
<dbReference type="PANTHER" id="PTHR45674">
    <property type="entry name" value="DNA LIGASE 1/3 FAMILY MEMBER"/>
    <property type="match status" value="1"/>
</dbReference>
<keyword evidence="4" id="KW-0436">Ligase</keyword>
<keyword evidence="19" id="KW-1185">Reference proteome</keyword>
<dbReference type="GO" id="GO:0003910">
    <property type="term" value="F:DNA ligase (ATP) activity"/>
    <property type="evidence" value="ECO:0007669"/>
    <property type="project" value="UniProtKB-EC"/>
</dbReference>
<dbReference type="InterPro" id="IPR012310">
    <property type="entry name" value="DNA_ligase_ATP-dep_cent"/>
</dbReference>
<feature type="region of interest" description="Disordered" evidence="16">
    <location>
        <begin position="1"/>
        <end position="35"/>
    </location>
</feature>
<dbReference type="Pfam" id="PF04679">
    <property type="entry name" value="DNA_ligase_A_C"/>
    <property type="match status" value="1"/>
</dbReference>